<keyword evidence="2" id="KW-0433">Leucine-rich repeat</keyword>
<feature type="binding site" evidence="4">
    <location>
        <position position="371"/>
    </location>
    <ligand>
        <name>ATP</name>
        <dbReference type="ChEBI" id="CHEBI:30616"/>
    </ligand>
</feature>
<dbReference type="InterPro" id="IPR011009">
    <property type="entry name" value="Kinase-like_dom_sf"/>
</dbReference>
<accession>E1Z5W9</accession>
<dbReference type="CDD" id="cd00180">
    <property type="entry name" value="PKc"/>
    <property type="match status" value="1"/>
</dbReference>
<dbReference type="GO" id="GO:0019901">
    <property type="term" value="F:protein kinase binding"/>
    <property type="evidence" value="ECO:0007669"/>
    <property type="project" value="TreeGrafter"/>
</dbReference>
<dbReference type="InterPro" id="IPR001611">
    <property type="entry name" value="Leu-rich_rpt"/>
</dbReference>
<evidence type="ECO:0000256" key="4">
    <source>
        <dbReference type="PROSITE-ProRule" id="PRU10141"/>
    </source>
</evidence>
<dbReference type="AlphaFoldDB" id="E1Z5W9"/>
<name>E1Z5W9_CHLVA</name>
<dbReference type="STRING" id="554065.E1Z5W9"/>
<dbReference type="GO" id="GO:0045197">
    <property type="term" value="P:establishment or maintenance of epithelial cell apical/basal polarity"/>
    <property type="evidence" value="ECO:0007669"/>
    <property type="project" value="TreeGrafter"/>
</dbReference>
<evidence type="ECO:0000259" key="7">
    <source>
        <dbReference type="PROSITE" id="PS50011"/>
    </source>
</evidence>
<dbReference type="GO" id="GO:0005524">
    <property type="term" value="F:ATP binding"/>
    <property type="evidence" value="ECO:0007669"/>
    <property type="project" value="UniProtKB-UniRule"/>
</dbReference>
<sequence length="605" mass="64888">MELPSLPAFPKLPRLGEVDRKAVAVAAAAAAAAAGTLTVAFVLRHRRRRQREQLAQQQPGQQQAEEKQQQEQQPGSETITTLDELRELEGRSAAVRVLFAPAVASVAVVNQGAQLAAFLAALCKLRGLRELDLRGNGLETVPAAIGRLTALTRCGRGGGTAARARKPYGPAAIGDLRALVDLDLGSNRLSALPASIGSLTRLRFLNAMSNQLTALPPGIGGCTALHRCGLKNNQLTALPPSIGQLASLVELYLTDNLLEELPAEMGNLSNLVKLQASFNRLKSLPAELGHLPSLEMLRVASCAIAEVPTALRDAPKLAWMSLASNPACRSVSPRKPPVLTLNDLEMGVKLGDGASGEVFAATWMGRRVAVKIFVKDRSPDGHSRDEMAISFSVSERHLVRVVAQLQSPLGLVMEYAEGQPIAEKPNLQSLLRCRWAPGLALQLPWVLRVAAGVAAALEHMHYKGICHGDVYAHNVMADEAGHATLCDYGASFPYHKGGPVPYEAQEVRAFGLMLADMVQRLDIGFQGMEQALEAQRELLSLVQQCTGAPPIRRPTFGAVGRRLRSIQKRVARAGLATVTPRGDAGLFTPRTCVTEMPSPRSPLRL</sequence>
<dbReference type="OrthoDB" id="1668230at2759"/>
<dbReference type="eggNOG" id="KOG0197">
    <property type="taxonomic scope" value="Eukaryota"/>
</dbReference>
<organism evidence="9">
    <name type="scientific">Chlorella variabilis</name>
    <name type="common">Green alga</name>
    <dbReference type="NCBI Taxonomy" id="554065"/>
    <lineage>
        <taxon>Eukaryota</taxon>
        <taxon>Viridiplantae</taxon>
        <taxon>Chlorophyta</taxon>
        <taxon>core chlorophytes</taxon>
        <taxon>Trebouxiophyceae</taxon>
        <taxon>Chlorellales</taxon>
        <taxon>Chlorellaceae</taxon>
        <taxon>Chlorella clade</taxon>
        <taxon>Chlorella</taxon>
    </lineage>
</organism>
<feature type="transmembrane region" description="Helical" evidence="6">
    <location>
        <begin position="22"/>
        <end position="43"/>
    </location>
</feature>
<keyword evidence="6" id="KW-0472">Membrane</keyword>
<dbReference type="GO" id="GO:0005912">
    <property type="term" value="C:adherens junction"/>
    <property type="evidence" value="ECO:0007669"/>
    <property type="project" value="TreeGrafter"/>
</dbReference>
<reference evidence="8 9" key="1">
    <citation type="journal article" date="2010" name="Plant Cell">
        <title>The Chlorella variabilis NC64A genome reveals adaptation to photosymbiosis, coevolution with viruses, and cryptic sex.</title>
        <authorList>
            <person name="Blanc G."/>
            <person name="Duncan G."/>
            <person name="Agarkova I."/>
            <person name="Borodovsky M."/>
            <person name="Gurnon J."/>
            <person name="Kuo A."/>
            <person name="Lindquist E."/>
            <person name="Lucas S."/>
            <person name="Pangilinan J."/>
            <person name="Polle J."/>
            <person name="Salamov A."/>
            <person name="Terry A."/>
            <person name="Yamada T."/>
            <person name="Dunigan D.D."/>
            <person name="Grigoriev I.V."/>
            <person name="Claverie J.M."/>
            <person name="Van Etten J.L."/>
        </authorList>
    </citation>
    <scope>NUCLEOTIDE SEQUENCE [LARGE SCALE GENOMIC DNA]</scope>
    <source>
        <strain evidence="8 9">NC64A</strain>
    </source>
</reference>
<evidence type="ECO:0000256" key="3">
    <source>
        <dbReference type="ARBA" id="ARBA00022737"/>
    </source>
</evidence>
<dbReference type="GO" id="GO:0097120">
    <property type="term" value="P:receptor localization to synapse"/>
    <property type="evidence" value="ECO:0007669"/>
    <property type="project" value="TreeGrafter"/>
</dbReference>
<dbReference type="SUPFAM" id="SSF56112">
    <property type="entry name" value="Protein kinase-like (PK-like)"/>
    <property type="match status" value="1"/>
</dbReference>
<dbReference type="Proteomes" id="UP000008141">
    <property type="component" value="Unassembled WGS sequence"/>
</dbReference>
<evidence type="ECO:0000256" key="1">
    <source>
        <dbReference type="ARBA" id="ARBA00004430"/>
    </source>
</evidence>
<keyword evidence="6" id="KW-1133">Transmembrane helix</keyword>
<dbReference type="GO" id="GO:0005886">
    <property type="term" value="C:plasma membrane"/>
    <property type="evidence" value="ECO:0007669"/>
    <property type="project" value="GOC"/>
</dbReference>
<feature type="domain" description="Protein kinase" evidence="7">
    <location>
        <begin position="344"/>
        <end position="605"/>
    </location>
</feature>
<dbReference type="Pfam" id="PF00560">
    <property type="entry name" value="LRR_1"/>
    <property type="match status" value="1"/>
</dbReference>
<dbReference type="InterPro" id="IPR000719">
    <property type="entry name" value="Prot_kinase_dom"/>
</dbReference>
<evidence type="ECO:0000313" key="8">
    <source>
        <dbReference type="EMBL" id="EFN58826.1"/>
    </source>
</evidence>
<dbReference type="Gene3D" id="1.10.510.10">
    <property type="entry name" value="Transferase(Phosphotransferase) domain 1"/>
    <property type="match status" value="1"/>
</dbReference>
<feature type="compositionally biased region" description="Low complexity" evidence="5">
    <location>
        <begin position="53"/>
        <end position="63"/>
    </location>
</feature>
<dbReference type="PANTHER" id="PTHR23119:SF44">
    <property type="entry name" value="PROTEIN LAP4"/>
    <property type="match status" value="1"/>
</dbReference>
<keyword evidence="3" id="KW-0677">Repeat</keyword>
<dbReference type="GO" id="GO:0005930">
    <property type="term" value="C:axoneme"/>
    <property type="evidence" value="ECO:0007669"/>
    <property type="project" value="UniProtKB-SubCell"/>
</dbReference>
<dbReference type="EMBL" id="GL433837">
    <property type="protein sequence ID" value="EFN58826.1"/>
    <property type="molecule type" value="Genomic_DNA"/>
</dbReference>
<dbReference type="GO" id="GO:0098609">
    <property type="term" value="P:cell-cell adhesion"/>
    <property type="evidence" value="ECO:0007669"/>
    <property type="project" value="TreeGrafter"/>
</dbReference>
<dbReference type="Gene3D" id="3.30.200.20">
    <property type="entry name" value="Phosphorylase Kinase, domain 1"/>
    <property type="match status" value="1"/>
</dbReference>
<dbReference type="GeneID" id="17357932"/>
<dbReference type="SMART" id="SM00369">
    <property type="entry name" value="LRR_TYP"/>
    <property type="match status" value="6"/>
</dbReference>
<dbReference type="OMA" id="MVGFKAN"/>
<dbReference type="eggNOG" id="KOG0619">
    <property type="taxonomic scope" value="Eukaryota"/>
</dbReference>
<dbReference type="Gene3D" id="3.80.10.10">
    <property type="entry name" value="Ribonuclease Inhibitor"/>
    <property type="match status" value="2"/>
</dbReference>
<dbReference type="SUPFAM" id="SSF52058">
    <property type="entry name" value="L domain-like"/>
    <property type="match status" value="1"/>
</dbReference>
<protein>
    <recommendedName>
        <fullName evidence="7">Protein kinase domain-containing protein</fullName>
    </recommendedName>
</protein>
<dbReference type="SMART" id="SM00364">
    <property type="entry name" value="LRR_BAC"/>
    <property type="match status" value="5"/>
</dbReference>
<keyword evidence="6" id="KW-0812">Transmembrane</keyword>
<gene>
    <name evidence="8" type="ORF">CHLNCDRAFT_140660</name>
</gene>
<dbReference type="InterPro" id="IPR017441">
    <property type="entry name" value="Protein_kinase_ATP_BS"/>
</dbReference>
<dbReference type="InterPro" id="IPR032675">
    <property type="entry name" value="LRR_dom_sf"/>
</dbReference>
<dbReference type="GO" id="GO:0004672">
    <property type="term" value="F:protein kinase activity"/>
    <property type="evidence" value="ECO:0007669"/>
    <property type="project" value="InterPro"/>
</dbReference>
<dbReference type="RefSeq" id="XP_005850928.1">
    <property type="nucleotide sequence ID" value="XM_005850866.1"/>
</dbReference>
<dbReference type="InterPro" id="IPR050614">
    <property type="entry name" value="Synaptic_Scaffolding_LAP-MAGUK"/>
</dbReference>
<dbReference type="PROSITE" id="PS50011">
    <property type="entry name" value="PROTEIN_KINASE_DOM"/>
    <property type="match status" value="1"/>
</dbReference>
<keyword evidence="4" id="KW-0067">ATP-binding</keyword>
<evidence type="ECO:0000256" key="6">
    <source>
        <dbReference type="SAM" id="Phobius"/>
    </source>
</evidence>
<dbReference type="Pfam" id="PF13855">
    <property type="entry name" value="LRR_8"/>
    <property type="match status" value="1"/>
</dbReference>
<dbReference type="GO" id="GO:0043113">
    <property type="term" value="P:receptor clustering"/>
    <property type="evidence" value="ECO:0007669"/>
    <property type="project" value="TreeGrafter"/>
</dbReference>
<feature type="region of interest" description="Disordered" evidence="5">
    <location>
        <begin position="50"/>
        <end position="77"/>
    </location>
</feature>
<dbReference type="InParanoid" id="E1Z5W9"/>
<evidence type="ECO:0000256" key="2">
    <source>
        <dbReference type="ARBA" id="ARBA00022614"/>
    </source>
</evidence>
<dbReference type="Pfam" id="PF00069">
    <property type="entry name" value="Pkinase"/>
    <property type="match status" value="1"/>
</dbReference>
<evidence type="ECO:0000313" key="9">
    <source>
        <dbReference type="Proteomes" id="UP000008141"/>
    </source>
</evidence>
<proteinExistence type="predicted"/>
<dbReference type="InterPro" id="IPR003591">
    <property type="entry name" value="Leu-rich_rpt_typical-subtyp"/>
</dbReference>
<evidence type="ECO:0000256" key="5">
    <source>
        <dbReference type="SAM" id="MobiDB-lite"/>
    </source>
</evidence>
<dbReference type="KEGG" id="cvr:CHLNCDRAFT_140660"/>
<keyword evidence="9" id="KW-1185">Reference proteome</keyword>
<keyword evidence="4" id="KW-0547">Nucleotide-binding</keyword>
<comment type="subcellular location">
    <subcellularLocation>
        <location evidence="1">Cytoplasm</location>
        <location evidence="1">Cytoskeleton</location>
        <location evidence="1">Cilium axoneme</location>
    </subcellularLocation>
</comment>
<dbReference type="PANTHER" id="PTHR23119">
    <property type="entry name" value="DISCS LARGE"/>
    <property type="match status" value="1"/>
</dbReference>
<dbReference type="PROSITE" id="PS00107">
    <property type="entry name" value="PROTEIN_KINASE_ATP"/>
    <property type="match status" value="1"/>
</dbReference>